<feature type="domain" description="Cytochrome c7-like" evidence="1">
    <location>
        <begin position="400"/>
        <end position="475"/>
    </location>
</feature>
<dbReference type="RefSeq" id="WP_145236696.1">
    <property type="nucleotide sequence ID" value="NZ_CP036273.1"/>
</dbReference>
<dbReference type="KEGG" id="uli:ETAA1_18850"/>
<accession>A0A517XR12</accession>
<evidence type="ECO:0000313" key="3">
    <source>
        <dbReference type="Proteomes" id="UP000319576"/>
    </source>
</evidence>
<dbReference type="EMBL" id="CP036273">
    <property type="protein sequence ID" value="QDU19945.1"/>
    <property type="molecule type" value="Genomic_DNA"/>
</dbReference>
<name>A0A517XR12_9BACT</name>
<reference evidence="2 3" key="1">
    <citation type="submission" date="2019-02" db="EMBL/GenBank/DDBJ databases">
        <title>Deep-cultivation of Planctomycetes and their phenomic and genomic characterization uncovers novel biology.</title>
        <authorList>
            <person name="Wiegand S."/>
            <person name="Jogler M."/>
            <person name="Boedeker C."/>
            <person name="Pinto D."/>
            <person name="Vollmers J."/>
            <person name="Rivas-Marin E."/>
            <person name="Kohn T."/>
            <person name="Peeters S.H."/>
            <person name="Heuer A."/>
            <person name="Rast P."/>
            <person name="Oberbeckmann S."/>
            <person name="Bunk B."/>
            <person name="Jeske O."/>
            <person name="Meyerdierks A."/>
            <person name="Storesund J.E."/>
            <person name="Kallscheuer N."/>
            <person name="Luecker S."/>
            <person name="Lage O.M."/>
            <person name="Pohl T."/>
            <person name="Merkel B.J."/>
            <person name="Hornburger P."/>
            <person name="Mueller R.-W."/>
            <person name="Bruemmer F."/>
            <person name="Labrenz M."/>
            <person name="Spormann A.M."/>
            <person name="Op den Camp H."/>
            <person name="Overmann J."/>
            <person name="Amann R."/>
            <person name="Jetten M.S.M."/>
            <person name="Mascher T."/>
            <person name="Medema M.H."/>
            <person name="Devos D.P."/>
            <person name="Kaster A.-K."/>
            <person name="Ovreas L."/>
            <person name="Rohde M."/>
            <person name="Galperin M.Y."/>
            <person name="Jogler C."/>
        </authorList>
    </citation>
    <scope>NUCLEOTIDE SEQUENCE [LARGE SCALE GENOMIC DNA]</scope>
    <source>
        <strain evidence="2 3">ETA_A1</strain>
    </source>
</reference>
<dbReference type="InterPro" id="IPR029467">
    <property type="entry name" value="Cyt_c7-like"/>
</dbReference>
<protein>
    <recommendedName>
        <fullName evidence="1">Cytochrome c7-like domain-containing protein</fullName>
    </recommendedName>
</protein>
<dbReference type="Proteomes" id="UP000319576">
    <property type="component" value="Chromosome"/>
</dbReference>
<dbReference type="Gene3D" id="3.90.10.10">
    <property type="entry name" value="Cytochrome C3"/>
    <property type="match status" value="2"/>
</dbReference>
<dbReference type="InterPro" id="IPR036280">
    <property type="entry name" value="Multihaem_cyt_sf"/>
</dbReference>
<gene>
    <name evidence="2" type="ORF">ETAA1_18850</name>
</gene>
<dbReference type="AlphaFoldDB" id="A0A517XR12"/>
<organism evidence="2 3">
    <name type="scientific">Urbifossiella limnaea</name>
    <dbReference type="NCBI Taxonomy" id="2528023"/>
    <lineage>
        <taxon>Bacteria</taxon>
        <taxon>Pseudomonadati</taxon>
        <taxon>Planctomycetota</taxon>
        <taxon>Planctomycetia</taxon>
        <taxon>Gemmatales</taxon>
        <taxon>Gemmataceae</taxon>
        <taxon>Urbifossiella</taxon>
    </lineage>
</organism>
<dbReference type="SUPFAM" id="SSF48695">
    <property type="entry name" value="Multiheme cytochromes"/>
    <property type="match status" value="2"/>
</dbReference>
<dbReference type="OrthoDB" id="9814800at2"/>
<sequence>MPRSPSRDRSDRFTGFRGYVRVPDAYARAKSVALLSAGVLLGLWLVVEAAHPRAGAFHTHGELANPHAAWDQDCAACHRSQGIGDFSLSNVLNARDRWHDLTCTKCHAGPPHHATVADTAFHDRCSNCHHDHAGRTTSLTDISDEHCVRCHQNLPAAHVAGQSGYEAVVTAFAGNHPEFRVLRDYPPGQNYTPRKLKFSHAVHMTPGLTNRMTTERVAQLGGPDAAKRYEGYNTAEGIALNCAACHQLDAQAPDHPGVPRAEGAYYLPIKFENHCQSCHPLAAPPGKAGTAVVDGFPVPHQSEGGSLAALLRGGYAANLLRASPAAAKAPLPGGRLDPAPAPKELTEFGAAVDSLTSTAQNQLHGGGATCGKCHYPTPGGASLPGVSKLPQHTVWFQHAKFNHVSHRGLTCAECHPGTGRPAAPIGSVNEVEPIAIRGVKSCQACHAPAGTPVVQDDGTTTFAAGVRHRCTDCHRYHNGDRPLHGLGSPRRDPQTPQTLADFLKGGK</sequence>
<keyword evidence="3" id="KW-1185">Reference proteome</keyword>
<evidence type="ECO:0000313" key="2">
    <source>
        <dbReference type="EMBL" id="QDU19945.1"/>
    </source>
</evidence>
<dbReference type="Pfam" id="PF14522">
    <property type="entry name" value="Cytochrome_C7"/>
    <property type="match status" value="1"/>
</dbReference>
<proteinExistence type="predicted"/>
<evidence type="ECO:0000259" key="1">
    <source>
        <dbReference type="Pfam" id="PF14522"/>
    </source>
</evidence>